<dbReference type="Proteomes" id="UP001177120">
    <property type="component" value="Unassembled WGS sequence"/>
</dbReference>
<gene>
    <name evidence="3" type="primary">spoVAC</name>
    <name evidence="3" type="ORF">JQC72_04245</name>
</gene>
<feature type="transmembrane region" description="Helical" evidence="2">
    <location>
        <begin position="85"/>
        <end position="102"/>
    </location>
</feature>
<keyword evidence="2" id="KW-1133">Transmembrane helix</keyword>
<keyword evidence="2" id="KW-0812">Transmembrane</keyword>
<accession>A0ABS2WGV1</accession>
<dbReference type="PANTHER" id="PTHR38450">
    <property type="entry name" value="STAGE V SPORULATION PROTEIN AC-RELATED"/>
    <property type="match status" value="1"/>
</dbReference>
<dbReference type="InterPro" id="IPR005562">
    <property type="entry name" value="SpoVA"/>
</dbReference>
<keyword evidence="2" id="KW-0472">Membrane</keyword>
<organism evidence="3 4">
    <name type="scientific">Polycladomyces zharkentensis</name>
    <dbReference type="NCBI Taxonomy" id="2807616"/>
    <lineage>
        <taxon>Bacteria</taxon>
        <taxon>Bacillati</taxon>
        <taxon>Bacillota</taxon>
        <taxon>Bacilli</taxon>
        <taxon>Bacillales</taxon>
        <taxon>Thermoactinomycetaceae</taxon>
        <taxon>Polycladomyces</taxon>
    </lineage>
</organism>
<dbReference type="Pfam" id="PF03862">
    <property type="entry name" value="SpoVAC_SpoVAEB"/>
    <property type="match status" value="1"/>
</dbReference>
<dbReference type="NCBIfam" id="TIGR02838">
    <property type="entry name" value="spore_V_AC"/>
    <property type="match status" value="1"/>
</dbReference>
<sequence length="171" mass="18607">MRECDANMSNQEQQAEQQAMHQAEEQAQNEQYQQVAKQYQPQPQLFRNCLKAFVVGGLICVIGQLLQNMYIHVFHFKPDKAGDPTVATLIFIAAVLTGLGVFDKIGQWAGAGTAVPVTGFANSIVSAALEHRSEGWVLGIGGNMFKLAGSVIVFGVVAAFFIGIIRTLFFS</sequence>
<feature type="compositionally biased region" description="Low complexity" evidence="1">
    <location>
        <begin position="11"/>
        <end position="27"/>
    </location>
</feature>
<evidence type="ECO:0000256" key="2">
    <source>
        <dbReference type="SAM" id="Phobius"/>
    </source>
</evidence>
<dbReference type="EMBL" id="JAFHAP010000004">
    <property type="protein sequence ID" value="MBN2908731.1"/>
    <property type="molecule type" value="Genomic_DNA"/>
</dbReference>
<evidence type="ECO:0000313" key="3">
    <source>
        <dbReference type="EMBL" id="MBN2908731.1"/>
    </source>
</evidence>
<feature type="transmembrane region" description="Helical" evidence="2">
    <location>
        <begin position="52"/>
        <end position="73"/>
    </location>
</feature>
<dbReference type="InterPro" id="IPR014203">
    <property type="entry name" value="Spore_V_AC"/>
</dbReference>
<evidence type="ECO:0000256" key="1">
    <source>
        <dbReference type="SAM" id="MobiDB-lite"/>
    </source>
</evidence>
<dbReference type="PANTHER" id="PTHR38450:SF1">
    <property type="entry name" value="STAGE V SPORULATION PROTEIN AC"/>
    <property type="match status" value="1"/>
</dbReference>
<comment type="caution">
    <text evidence="3">The sequence shown here is derived from an EMBL/GenBank/DDBJ whole genome shotgun (WGS) entry which is preliminary data.</text>
</comment>
<protein>
    <submittedName>
        <fullName evidence="3">Stage V sporulation protein AC</fullName>
    </submittedName>
</protein>
<evidence type="ECO:0000313" key="4">
    <source>
        <dbReference type="Proteomes" id="UP001177120"/>
    </source>
</evidence>
<name>A0ABS2WGV1_9BACL</name>
<feature type="transmembrane region" description="Helical" evidence="2">
    <location>
        <begin position="109"/>
        <end position="129"/>
    </location>
</feature>
<keyword evidence="4" id="KW-1185">Reference proteome</keyword>
<feature type="region of interest" description="Disordered" evidence="1">
    <location>
        <begin position="1"/>
        <end position="27"/>
    </location>
</feature>
<reference evidence="3" key="1">
    <citation type="journal article" date="2024" name="Int. J. Syst. Evol. Microbiol.">
        <title>Polycladomyces zharkentensis sp. nov., a novel thermophilic cellulose- and starch-degrading member of the Bacillota from a geothermal aquifer in Kazakhstan.</title>
        <authorList>
            <person name="Mashzhan A."/>
            <person name="Kistaubayeva A."/>
            <person name="Javier-Lopez R."/>
            <person name="Bissenova U."/>
            <person name="Bissenbay A."/>
            <person name="Birkeland N.K."/>
        </authorList>
    </citation>
    <scope>NUCLEOTIDE SEQUENCE</scope>
    <source>
        <strain evidence="3">ZKZ2T</strain>
    </source>
</reference>
<proteinExistence type="predicted"/>
<feature type="transmembrane region" description="Helical" evidence="2">
    <location>
        <begin position="149"/>
        <end position="169"/>
    </location>
</feature>